<proteinExistence type="predicted"/>
<organism evidence="1 2">
    <name type="scientific">Candidatus Cyrtobacter comes</name>
    <dbReference type="NCBI Taxonomy" id="675776"/>
    <lineage>
        <taxon>Bacteria</taxon>
        <taxon>Pseudomonadati</taxon>
        <taxon>Pseudomonadota</taxon>
        <taxon>Alphaproteobacteria</taxon>
        <taxon>Rickettsiales</taxon>
        <taxon>Candidatus Midichloriaceae</taxon>
        <taxon>Candidatus Cyrtobacter</taxon>
    </lineage>
</organism>
<comment type="caution">
    <text evidence="1">The sequence shown here is derived from an EMBL/GenBank/DDBJ whole genome shotgun (WGS) entry which is preliminary data.</text>
</comment>
<dbReference type="RefSeq" id="WP_322497277.1">
    <property type="nucleotide sequence ID" value="NZ_JARGYT010000004.1"/>
</dbReference>
<sequence length="470" mass="52082">MDSLYMPLVAKKYDTKIVSNNFINALWALGYRTEDSWVAFIQMMCISGIFGSPIPKLVDYDQAIRLLNDPMLLLSNDAAQEASHLSVAAYLEAIDELGQKRWKELRGAGERQQSPGDHKLSEHLEYITSLLKRLGMVDEIFPEDDKFGKITAFLNLGAAQDTVEERTCYLKRLIDYQKVLYPLSESKVYLLGGNRKLWPETSLTTNSSKPLVNGEPLALQLVAERIYSKYLVGEVKDLDLIEIIKNAGIDRDIAIAGIAKIIQEKIVDRVFACMKNEVIRSRAEIVSEVEGKYNISWPTESDLQAKIAVLYGIYDAIVVMGEKNQGLDRPDTMSTAEKFADVFAAEHRNDLICVVSNQPFAKRQSLLFVKQLYSKVGNPLDTIVTAAGKNQGNDVVQLGVQEFLSYIHAATDIAKSGALEDYVNEELDHEFYVSIGGSTNSTDNTGTLENNVELGNESCVGGAADGADNV</sequence>
<keyword evidence="2" id="KW-1185">Reference proteome</keyword>
<evidence type="ECO:0000313" key="2">
    <source>
        <dbReference type="Proteomes" id="UP001293791"/>
    </source>
</evidence>
<reference evidence="1 2" key="1">
    <citation type="submission" date="2023-02" db="EMBL/GenBank/DDBJ databases">
        <title>Host association and intracellularity evolved multiple times independently in the Rickettsiales.</title>
        <authorList>
            <person name="Castelli M."/>
            <person name="Nardi T."/>
            <person name="Gammuto L."/>
            <person name="Bellinzona G."/>
            <person name="Sabaneyeva E."/>
            <person name="Potekhin A."/>
            <person name="Serra V."/>
            <person name="Petroni G."/>
            <person name="Sassera D."/>
        </authorList>
    </citation>
    <scope>NUCLEOTIDE SEQUENCE [LARGE SCALE GENOMIC DNA]</scope>
    <source>
        <strain evidence="1 2">BOD18</strain>
    </source>
</reference>
<dbReference type="EMBL" id="JARGYT010000004">
    <property type="protein sequence ID" value="MDZ5761767.1"/>
    <property type="molecule type" value="Genomic_DNA"/>
</dbReference>
<evidence type="ECO:0000313" key="1">
    <source>
        <dbReference type="EMBL" id="MDZ5761767.1"/>
    </source>
</evidence>
<accession>A0ABU5L6U0</accession>
<name>A0ABU5L6U0_9RICK</name>
<dbReference type="Proteomes" id="UP001293791">
    <property type="component" value="Unassembled WGS sequence"/>
</dbReference>
<protein>
    <submittedName>
        <fullName evidence="1">Uncharacterized protein</fullName>
    </submittedName>
</protein>
<gene>
    <name evidence="1" type="ORF">Cyrtocomes_00125</name>
</gene>